<name>A0A6P1TQ78_9FIRM</name>
<protein>
    <submittedName>
        <fullName evidence="3">GHKL domain-containing protein</fullName>
    </submittedName>
</protein>
<dbReference type="PANTHER" id="PTHR40448:SF1">
    <property type="entry name" value="TWO-COMPONENT SENSOR HISTIDINE KINASE"/>
    <property type="match status" value="1"/>
</dbReference>
<dbReference type="PANTHER" id="PTHR40448">
    <property type="entry name" value="TWO-COMPONENT SENSOR HISTIDINE KINASE"/>
    <property type="match status" value="1"/>
</dbReference>
<keyword evidence="4" id="KW-1185">Reference proteome</keyword>
<keyword evidence="1" id="KW-1133">Transmembrane helix</keyword>
<dbReference type="SUPFAM" id="SSF55874">
    <property type="entry name" value="ATPase domain of HSP90 chaperone/DNA topoisomerase II/histidine kinase"/>
    <property type="match status" value="1"/>
</dbReference>
<feature type="transmembrane region" description="Helical" evidence="1">
    <location>
        <begin position="6"/>
        <end position="25"/>
    </location>
</feature>
<sequence length="438" mass="50623">MKNIIYMVGLFLSGMVSVSIIMDFLDQLFERSCRDKKLYHLVKAVFICILAGINALNNVWINIISVIIISEYIAMKFYIGSNKKKLIFIVSIVICMGACESIGIVLLNFLYKTLHITTASLKMKALFNITITQVIVIFISHTVILRIMKKKNINELTYQQYFFAFVYAVFSVINIYILSILLKKNISDWYTLLALITIAGIVIINTHFLKILEFASENNRLQYENHLFIQQSRMQYQYYDNIEQQYRESLSILHDVKRHIRAIEELYNQKENKTAAEYSQKVRNKLDSFKLDEYTDNRMLNIILNDKIRIAEQEKINFTCKIEEVNLDFIDNIDLTTIFANLLDNALEACQELEGEKSIIVQVGAFNNLIVINIKNTINETLSDIGLNMKSNKKNHSGIGIPNVTKVISKYNGDFNIQKEGNMFVCSIILSKQGRQEE</sequence>
<dbReference type="GO" id="GO:0042802">
    <property type="term" value="F:identical protein binding"/>
    <property type="evidence" value="ECO:0007669"/>
    <property type="project" value="TreeGrafter"/>
</dbReference>
<dbReference type="Gene3D" id="3.30.565.10">
    <property type="entry name" value="Histidine kinase-like ATPase, C-terminal domain"/>
    <property type="match status" value="1"/>
</dbReference>
<gene>
    <name evidence="3" type="ORF">Ana3638_18330</name>
</gene>
<feature type="transmembrane region" description="Helical" evidence="1">
    <location>
        <begin position="126"/>
        <end position="148"/>
    </location>
</feature>
<organism evidence="3 4">
    <name type="scientific">Anaerocolumna sedimenticola</name>
    <dbReference type="NCBI Taxonomy" id="2696063"/>
    <lineage>
        <taxon>Bacteria</taxon>
        <taxon>Bacillati</taxon>
        <taxon>Bacillota</taxon>
        <taxon>Clostridia</taxon>
        <taxon>Lachnospirales</taxon>
        <taxon>Lachnospiraceae</taxon>
        <taxon>Anaerocolumna</taxon>
    </lineage>
</organism>
<keyword evidence="1" id="KW-0812">Transmembrane</keyword>
<dbReference type="InterPro" id="IPR032834">
    <property type="entry name" value="NatK-like_C"/>
</dbReference>
<proteinExistence type="predicted"/>
<feature type="transmembrane region" description="Helical" evidence="1">
    <location>
        <begin position="189"/>
        <end position="212"/>
    </location>
</feature>
<feature type="transmembrane region" description="Helical" evidence="1">
    <location>
        <begin position="86"/>
        <end position="111"/>
    </location>
</feature>
<dbReference type="Pfam" id="PF14501">
    <property type="entry name" value="HATPase_c_5"/>
    <property type="match status" value="1"/>
</dbReference>
<dbReference type="InterPro" id="IPR036890">
    <property type="entry name" value="HATPase_C_sf"/>
</dbReference>
<feature type="transmembrane region" description="Helical" evidence="1">
    <location>
        <begin position="160"/>
        <end position="183"/>
    </location>
</feature>
<evidence type="ECO:0000313" key="3">
    <source>
        <dbReference type="EMBL" id="QHQ62497.1"/>
    </source>
</evidence>
<dbReference type="KEGG" id="anr:Ana3638_18330"/>
<evidence type="ECO:0000256" key="1">
    <source>
        <dbReference type="SAM" id="Phobius"/>
    </source>
</evidence>
<evidence type="ECO:0000313" key="4">
    <source>
        <dbReference type="Proteomes" id="UP000464314"/>
    </source>
</evidence>
<keyword evidence="1" id="KW-0472">Membrane</keyword>
<dbReference type="EMBL" id="CP048000">
    <property type="protein sequence ID" value="QHQ62497.1"/>
    <property type="molecule type" value="Genomic_DNA"/>
</dbReference>
<accession>A0A6P1TQ78</accession>
<dbReference type="CDD" id="cd16935">
    <property type="entry name" value="HATPase_AgrC-ComD-like"/>
    <property type="match status" value="1"/>
</dbReference>
<feature type="domain" description="Sensor histidine kinase NatK-like C-terminal" evidence="2">
    <location>
        <begin position="332"/>
        <end position="430"/>
    </location>
</feature>
<dbReference type="AlphaFoldDB" id="A0A6P1TQ78"/>
<dbReference type="RefSeq" id="WP_161839320.1">
    <property type="nucleotide sequence ID" value="NZ_CP048000.1"/>
</dbReference>
<dbReference type="Proteomes" id="UP000464314">
    <property type="component" value="Chromosome"/>
</dbReference>
<evidence type="ECO:0000259" key="2">
    <source>
        <dbReference type="Pfam" id="PF14501"/>
    </source>
</evidence>
<reference evidence="3 4" key="1">
    <citation type="submission" date="2020-01" db="EMBL/GenBank/DDBJ databases">
        <title>Genome analysis of Anaerocolumna sp. CBA3638.</title>
        <authorList>
            <person name="Kim J."/>
            <person name="Roh S.W."/>
        </authorList>
    </citation>
    <scope>NUCLEOTIDE SEQUENCE [LARGE SCALE GENOMIC DNA]</scope>
    <source>
        <strain evidence="3 4">CBA3638</strain>
    </source>
</reference>